<proteinExistence type="predicted"/>
<keyword evidence="1" id="KW-0732">Signal</keyword>
<feature type="chain" id="PRO_5034978688" evidence="1">
    <location>
        <begin position="29"/>
        <end position="177"/>
    </location>
</feature>
<evidence type="ECO:0000313" key="2">
    <source>
        <dbReference type="EMBL" id="CAG6637698.1"/>
    </source>
</evidence>
<feature type="signal peptide" evidence="1">
    <location>
        <begin position="1"/>
        <end position="28"/>
    </location>
</feature>
<dbReference type="EMBL" id="HBUF01099340">
    <property type="protein sequence ID" value="CAG6637698.1"/>
    <property type="molecule type" value="Transcribed_RNA"/>
</dbReference>
<organism evidence="2">
    <name type="scientific">Cacopsylla melanoneura</name>
    <dbReference type="NCBI Taxonomy" id="428564"/>
    <lineage>
        <taxon>Eukaryota</taxon>
        <taxon>Metazoa</taxon>
        <taxon>Ecdysozoa</taxon>
        <taxon>Arthropoda</taxon>
        <taxon>Hexapoda</taxon>
        <taxon>Insecta</taxon>
        <taxon>Pterygota</taxon>
        <taxon>Neoptera</taxon>
        <taxon>Paraneoptera</taxon>
        <taxon>Hemiptera</taxon>
        <taxon>Sternorrhyncha</taxon>
        <taxon>Psylloidea</taxon>
        <taxon>Psyllidae</taxon>
        <taxon>Psyllinae</taxon>
        <taxon>Cacopsylla</taxon>
    </lineage>
</organism>
<sequence>MVSIKELSFQMSLPLAIILTSFICFAATKEPDILVDKINKTLAVVDLCVAGKTATCTGLTLDQATSVCGKEFNDHIRHNARYTKFNKVLCVGRSCHAELATNDTVIYGVLDCTKVLEVPLVVSLEPQEQGPHPLEVLADVGLDTVLVRLYIVYCTSKERQWKVVYCSQRSIFPVIST</sequence>
<dbReference type="AlphaFoldDB" id="A0A8D8VX14"/>
<evidence type="ECO:0000256" key="1">
    <source>
        <dbReference type="SAM" id="SignalP"/>
    </source>
</evidence>
<name>A0A8D8VX14_9HEMI</name>
<accession>A0A8D8VX14</accession>
<reference evidence="2" key="1">
    <citation type="submission" date="2021-05" db="EMBL/GenBank/DDBJ databases">
        <authorList>
            <person name="Alioto T."/>
            <person name="Alioto T."/>
            <person name="Gomez Garrido J."/>
        </authorList>
    </citation>
    <scope>NUCLEOTIDE SEQUENCE</scope>
</reference>
<protein>
    <submittedName>
        <fullName evidence="2">Uncharacterized protein</fullName>
    </submittedName>
</protein>